<sequence length="722" mass="78630">MALPRESMFLPTIKCSSCSREVEISMMGDHICAPPEPELSPPPEKYEAYTPYSPAPFSPGLYSPASPEKPGHIPPSLDVNAANHPFLLKGQLTPNSEPRSTSSINDMECFFDDVPTPHEDDLIMPSPRPIDRPGAYGGFGEKKHGPDFQPRSVSPNGGANSSLFKKVGTIAPGPFDPIRSPSAMSFPREITESRDKSESFLSASPRDYFNNQRNERSPSPTGSANDNNYDVSGPPRRPTRDDYEGFGRPSEADELLQPQPLGIMNRSDTFPKLAVRSEAPLRTTSAPGVKHERTASSGFGHAKRPSMGPDTSRAPPPRKSLLHPSKSSKYSASVDLAAEFGVNNPYHTPSDSTSSGFSTFSRQSNGSSQTSQTRSQPRRDPSDLSAMDGLMEDLESSMEALGSKNTQADAPMRPARARSPLAESPLDVSRERPDSANRYEPQAEVPPQRDDPQPTPLYAPSPQDHYSNTSPLSTPAQTLPPALSPPVRRATQDPVRSRGNCKACGLAITGKSISSADGRLTGKYHKACFVCTTCSEPFKSAEFYVLNDKPYCEHHYHKHNGSLCGSCERGIEGQYLEDEFSIKYHVGCFRCLDCGRSLSDGYFEVEGKSYCERDAWRRVQQSYPPPAKPPPGRAPPGSRPPMMGLPGHPAQRMGPGMGLPRPPYGMPPPGNRLAPGPPGQQGPRPRMNKRHTRLGMIYAKYHAAILEDDGISLGSPQSFMVS</sequence>
<dbReference type="InterPro" id="IPR001781">
    <property type="entry name" value="Znf_LIM"/>
</dbReference>
<dbReference type="EMBL" id="LN649229">
    <property type="protein sequence ID" value="CEI66832.1"/>
    <property type="molecule type" value="Genomic_DNA"/>
</dbReference>
<dbReference type="CDD" id="cd08368">
    <property type="entry name" value="LIM"/>
    <property type="match status" value="1"/>
</dbReference>
<feature type="compositionally biased region" description="Pro residues" evidence="6">
    <location>
        <begin position="660"/>
        <end position="680"/>
    </location>
</feature>
<dbReference type="Pfam" id="PF00412">
    <property type="entry name" value="LIM"/>
    <property type="match status" value="2"/>
</dbReference>
<feature type="domain" description="LIM zinc-binding" evidence="7">
    <location>
        <begin position="499"/>
        <end position="562"/>
    </location>
</feature>
<proteinExistence type="predicted"/>
<dbReference type="GO" id="GO:0030695">
    <property type="term" value="F:GTPase regulator activity"/>
    <property type="evidence" value="ECO:0007669"/>
    <property type="project" value="UniProtKB-ARBA"/>
</dbReference>
<feature type="compositionally biased region" description="Polar residues" evidence="6">
    <location>
        <begin position="209"/>
        <end position="230"/>
    </location>
</feature>
<dbReference type="PROSITE" id="PS00478">
    <property type="entry name" value="LIM_DOMAIN_1"/>
    <property type="match status" value="1"/>
</dbReference>
<name>A0A2L2T7K7_9HYPO</name>
<dbReference type="PROSITE" id="PS50023">
    <property type="entry name" value="LIM_DOMAIN_2"/>
    <property type="match status" value="2"/>
</dbReference>
<evidence type="ECO:0000256" key="5">
    <source>
        <dbReference type="PROSITE-ProRule" id="PRU00125"/>
    </source>
</evidence>
<feature type="compositionally biased region" description="Pro residues" evidence="6">
    <location>
        <begin position="623"/>
        <end position="639"/>
    </location>
</feature>
<feature type="region of interest" description="Disordered" evidence="6">
    <location>
        <begin position="621"/>
        <end position="688"/>
    </location>
</feature>
<evidence type="ECO:0000313" key="8">
    <source>
        <dbReference type="EMBL" id="CEI66832.1"/>
    </source>
</evidence>
<dbReference type="CDD" id="cd09397">
    <property type="entry name" value="LIM1_UF1"/>
    <property type="match status" value="1"/>
</dbReference>
<feature type="compositionally biased region" description="Low complexity" evidence="6">
    <location>
        <begin position="350"/>
        <end position="375"/>
    </location>
</feature>
<evidence type="ECO:0000259" key="7">
    <source>
        <dbReference type="PROSITE" id="PS50023"/>
    </source>
</evidence>
<feature type="domain" description="LIM zinc-binding" evidence="7">
    <location>
        <begin position="563"/>
        <end position="621"/>
    </location>
</feature>
<reference evidence="9" key="1">
    <citation type="submission" date="2014-10" db="EMBL/GenBank/DDBJ databases">
        <authorList>
            <person name="King R."/>
        </authorList>
    </citation>
    <scope>NUCLEOTIDE SEQUENCE [LARGE SCALE GENOMIC DNA]</scope>
    <source>
        <strain evidence="9">A3/5</strain>
    </source>
</reference>
<evidence type="ECO:0000256" key="2">
    <source>
        <dbReference type="ARBA" id="ARBA00022737"/>
    </source>
</evidence>
<evidence type="ECO:0000256" key="6">
    <source>
        <dbReference type="SAM" id="MobiDB-lite"/>
    </source>
</evidence>
<dbReference type="PANTHER" id="PTHR24207">
    <property type="entry name" value="ZYX102 PROTEIN"/>
    <property type="match status" value="1"/>
</dbReference>
<dbReference type="SUPFAM" id="SSF57716">
    <property type="entry name" value="Glucocorticoid receptor-like (DNA-binding domain)"/>
    <property type="match status" value="1"/>
</dbReference>
<dbReference type="GO" id="GO:0046872">
    <property type="term" value="F:metal ion binding"/>
    <property type="evidence" value="ECO:0007669"/>
    <property type="project" value="UniProtKB-KW"/>
</dbReference>
<evidence type="ECO:0000256" key="1">
    <source>
        <dbReference type="ARBA" id="ARBA00022723"/>
    </source>
</evidence>
<protein>
    <recommendedName>
        <fullName evidence="7">LIM zinc-binding domain-containing protein</fullName>
    </recommendedName>
</protein>
<evidence type="ECO:0000256" key="3">
    <source>
        <dbReference type="ARBA" id="ARBA00022833"/>
    </source>
</evidence>
<organism evidence="8 9">
    <name type="scientific">Fusarium venenatum</name>
    <dbReference type="NCBI Taxonomy" id="56646"/>
    <lineage>
        <taxon>Eukaryota</taxon>
        <taxon>Fungi</taxon>
        <taxon>Dikarya</taxon>
        <taxon>Ascomycota</taxon>
        <taxon>Pezizomycotina</taxon>
        <taxon>Sordariomycetes</taxon>
        <taxon>Hypocreomycetidae</taxon>
        <taxon>Hypocreales</taxon>
        <taxon>Nectriaceae</taxon>
        <taxon>Fusarium</taxon>
    </lineage>
</organism>
<keyword evidence="1 5" id="KW-0479">Metal-binding</keyword>
<feature type="compositionally biased region" description="Polar residues" evidence="6">
    <location>
        <begin position="151"/>
        <end position="163"/>
    </location>
</feature>
<accession>A0A2L2T7K7</accession>
<keyword evidence="4 5" id="KW-0440">LIM domain</keyword>
<dbReference type="SMART" id="SM00132">
    <property type="entry name" value="LIM"/>
    <property type="match status" value="2"/>
</dbReference>
<feature type="compositionally biased region" description="Polar residues" evidence="6">
    <location>
        <begin position="464"/>
        <end position="477"/>
    </location>
</feature>
<dbReference type="Proteomes" id="UP000245910">
    <property type="component" value="Chromosome I"/>
</dbReference>
<keyword evidence="3 5" id="KW-0862">Zinc</keyword>
<feature type="compositionally biased region" description="Basic and acidic residues" evidence="6">
    <location>
        <begin position="428"/>
        <end position="437"/>
    </location>
</feature>
<dbReference type="STRING" id="56646.A0A2L2T7K7"/>
<dbReference type="PANTHER" id="PTHR24207:SF2">
    <property type="entry name" value="ZYX102 PROTEIN"/>
    <property type="match status" value="1"/>
</dbReference>
<dbReference type="Gene3D" id="2.10.110.10">
    <property type="entry name" value="Cysteine Rich Protein"/>
    <property type="match status" value="2"/>
</dbReference>
<keyword evidence="2" id="KW-0677">Repeat</keyword>
<keyword evidence="9" id="KW-1185">Reference proteome</keyword>
<feature type="compositionally biased region" description="Basic and acidic residues" evidence="6">
    <location>
        <begin position="189"/>
        <end position="198"/>
    </location>
</feature>
<dbReference type="AlphaFoldDB" id="A0A2L2T7K7"/>
<evidence type="ECO:0000256" key="4">
    <source>
        <dbReference type="ARBA" id="ARBA00023038"/>
    </source>
</evidence>
<evidence type="ECO:0000313" key="9">
    <source>
        <dbReference type="Proteomes" id="UP000245910"/>
    </source>
</evidence>
<feature type="region of interest" description="Disordered" evidence="6">
    <location>
        <begin position="123"/>
        <end position="498"/>
    </location>
</feature>
<dbReference type="FunFam" id="2.10.110.10:FF:000105">
    <property type="entry name" value="Similar to LIM domain-containing protein"/>
    <property type="match status" value="1"/>
</dbReference>